<keyword evidence="7" id="KW-0378">Hydrolase</keyword>
<keyword evidence="11" id="KW-0961">Cell wall biogenesis/degradation</keyword>
<keyword evidence="15" id="KW-1133">Transmembrane helix</keyword>
<keyword evidence="15" id="KW-0812">Transmembrane</keyword>
<comment type="catalytic activity">
    <reaction evidence="12">
        <text>Preferential cleavage: (Ac)2-L-Lys-D-Ala-|-D-Ala. Also transpeptidation of peptidyl-alanyl moieties that are N-acyl substituents of D-alanine.</text>
        <dbReference type="EC" id="3.4.16.4"/>
    </reaction>
</comment>
<feature type="compositionally biased region" description="Gly residues" evidence="14">
    <location>
        <begin position="748"/>
        <end position="767"/>
    </location>
</feature>
<dbReference type="InterPro" id="IPR023346">
    <property type="entry name" value="Lysozyme-like_dom_sf"/>
</dbReference>
<dbReference type="AlphaFoldDB" id="A0A7Y0HWB6"/>
<comment type="similarity">
    <text evidence="2">In the N-terminal section; belongs to the glycosyltransferase 51 family.</text>
</comment>
<evidence type="ECO:0000256" key="14">
    <source>
        <dbReference type="SAM" id="MobiDB-lite"/>
    </source>
</evidence>
<accession>A0A7Y0HWB6</accession>
<feature type="domain" description="Penicillin-binding protein transpeptidase" evidence="16">
    <location>
        <begin position="398"/>
        <end position="632"/>
    </location>
</feature>
<sequence length="792" mass="84192">MVTVEHMSQTRSASSGRSTRSSGRSASSAKTNGNRRTNSGSQARKRTTTNAPAARHYRGGNHRTNGRGPKLKGRRKHLILKWFFGLIGAILVAGIGLFAYLYITTEIPQPEKVAMAENTTVYYNDGTTELGTFSKQNRTIIQCNALPKYVGNAIVASENRTFYKDNGIDLRGIARALVNNLTKGTRQGGSTITQQYAERYYLGETTSYKGKVREAILALKIAQTQDKDEVLCNYMNTIYLGRGAYGIQAAAKAYFNKNAQDLTLNEAAMLAGIIPSPSNWDPAVNQKKAESRFKRVINIMREDGYITGKEAKEAQMPATTQNTQLQDVYKGPNGYLLQMVRNELVQAKAFTTDDLDTGGYKIVTTIDKGKQDLMQQVVSPSNNGMSGVVPDGMQFGAMSANPQDGSILSVYAGDDYLTKQYNNATQAQYEVGSTMKPFALLAAVQEGVSLNTVFNGNSYRTFPGITSTVSNFGNENYGYINLYRATALSSNTVFMDLQTKLGTKKIAETARTAGVESTSLDGSEPFTVLGNNALTVKDMTAAYATLANQGNKPTLHIVASVKSSAGKDLYLAPSSTERVFQANDVNLVTKALTGVVQSGTATEALNVGHTIAGKSGTSNNSYAASFCGYTPSVVSVFSMWYPDANGNPQQIPAFGQWTGGSDYPVHLFTQYMKQALAGTPNEAFPTAKDNGKVGGSDGTWGTGYSRSYSYSYRSYGWNSTGGTNSNSGTTGNSGTDTNSGTTGDANGTSGGTDDNGGTGTDNGGTNTGGNTDDNDGGAGGNVNSGGTTGGTE</sequence>
<keyword evidence="8" id="KW-0133">Cell shape</keyword>
<evidence type="ECO:0000256" key="5">
    <source>
        <dbReference type="ARBA" id="ARBA00022676"/>
    </source>
</evidence>
<name>A0A7Y0HWB6_9BIFI</name>
<dbReference type="GO" id="GO:0008955">
    <property type="term" value="F:peptidoglycan glycosyltransferase activity"/>
    <property type="evidence" value="ECO:0007669"/>
    <property type="project" value="UniProtKB-EC"/>
</dbReference>
<feature type="domain" description="Glycosyl transferase family 51" evidence="17">
    <location>
        <begin position="129"/>
        <end position="300"/>
    </location>
</feature>
<dbReference type="Proteomes" id="UP000529710">
    <property type="component" value="Unassembled WGS sequence"/>
</dbReference>
<evidence type="ECO:0000259" key="17">
    <source>
        <dbReference type="Pfam" id="PF00912"/>
    </source>
</evidence>
<dbReference type="GO" id="GO:0008658">
    <property type="term" value="F:penicillin binding"/>
    <property type="evidence" value="ECO:0007669"/>
    <property type="project" value="InterPro"/>
</dbReference>
<keyword evidence="3" id="KW-0121">Carboxypeptidase</keyword>
<dbReference type="GO" id="GO:0030288">
    <property type="term" value="C:outer membrane-bounded periplasmic space"/>
    <property type="evidence" value="ECO:0007669"/>
    <property type="project" value="TreeGrafter"/>
</dbReference>
<evidence type="ECO:0000256" key="11">
    <source>
        <dbReference type="ARBA" id="ARBA00023316"/>
    </source>
</evidence>
<comment type="caution">
    <text evidence="18">The sequence shown here is derived from an EMBL/GenBank/DDBJ whole genome shotgun (WGS) entry which is preliminary data.</text>
</comment>
<comment type="similarity">
    <text evidence="1">In the C-terminal section; belongs to the transpeptidase family.</text>
</comment>
<organism evidence="18 19">
    <name type="scientific">Bifidobacterium erythrocebi</name>
    <dbReference type="NCBI Taxonomy" id="2675325"/>
    <lineage>
        <taxon>Bacteria</taxon>
        <taxon>Bacillati</taxon>
        <taxon>Actinomycetota</taxon>
        <taxon>Actinomycetes</taxon>
        <taxon>Bifidobacteriales</taxon>
        <taxon>Bifidobacteriaceae</taxon>
        <taxon>Bifidobacterium</taxon>
    </lineage>
</organism>
<protein>
    <submittedName>
        <fullName evidence="18">Penicillin-binding protein</fullName>
    </submittedName>
</protein>
<keyword evidence="5" id="KW-0328">Glycosyltransferase</keyword>
<gene>
    <name evidence="18" type="ORF">G1C98_1505</name>
</gene>
<dbReference type="InterPro" id="IPR001264">
    <property type="entry name" value="Glyco_trans_51"/>
</dbReference>
<dbReference type="GO" id="GO:0006508">
    <property type="term" value="P:proteolysis"/>
    <property type="evidence" value="ECO:0007669"/>
    <property type="project" value="UniProtKB-KW"/>
</dbReference>
<feature type="compositionally biased region" description="Low complexity" evidence="14">
    <location>
        <begin position="721"/>
        <end position="747"/>
    </location>
</feature>
<evidence type="ECO:0000313" key="19">
    <source>
        <dbReference type="Proteomes" id="UP000529710"/>
    </source>
</evidence>
<evidence type="ECO:0000256" key="9">
    <source>
        <dbReference type="ARBA" id="ARBA00022984"/>
    </source>
</evidence>
<keyword evidence="6" id="KW-0808">Transferase</keyword>
<dbReference type="FunFam" id="1.10.3810.10:FF:000001">
    <property type="entry name" value="Penicillin-binding protein 1A"/>
    <property type="match status" value="1"/>
</dbReference>
<dbReference type="PANTHER" id="PTHR32282">
    <property type="entry name" value="BINDING PROTEIN TRANSPEPTIDASE, PUTATIVE-RELATED"/>
    <property type="match status" value="1"/>
</dbReference>
<evidence type="ECO:0000256" key="8">
    <source>
        <dbReference type="ARBA" id="ARBA00022960"/>
    </source>
</evidence>
<dbReference type="Pfam" id="PF00912">
    <property type="entry name" value="Transgly"/>
    <property type="match status" value="1"/>
</dbReference>
<evidence type="ECO:0000256" key="12">
    <source>
        <dbReference type="ARBA" id="ARBA00034000"/>
    </source>
</evidence>
<dbReference type="InterPro" id="IPR012338">
    <property type="entry name" value="Beta-lactam/transpept-like"/>
</dbReference>
<dbReference type="EMBL" id="JAAIIF010000014">
    <property type="protein sequence ID" value="NMM96769.1"/>
    <property type="molecule type" value="Genomic_DNA"/>
</dbReference>
<evidence type="ECO:0000256" key="15">
    <source>
        <dbReference type="SAM" id="Phobius"/>
    </source>
</evidence>
<dbReference type="InterPro" id="IPR001460">
    <property type="entry name" value="PCN-bd_Tpept"/>
</dbReference>
<evidence type="ECO:0000256" key="2">
    <source>
        <dbReference type="ARBA" id="ARBA00007739"/>
    </source>
</evidence>
<evidence type="ECO:0000313" key="18">
    <source>
        <dbReference type="EMBL" id="NMM96769.1"/>
    </source>
</evidence>
<dbReference type="InterPro" id="IPR050396">
    <property type="entry name" value="Glycosyltr_51/Transpeptidase"/>
</dbReference>
<feature type="region of interest" description="Disordered" evidence="14">
    <location>
        <begin position="721"/>
        <end position="792"/>
    </location>
</feature>
<evidence type="ECO:0000256" key="10">
    <source>
        <dbReference type="ARBA" id="ARBA00023268"/>
    </source>
</evidence>
<evidence type="ECO:0000256" key="1">
    <source>
        <dbReference type="ARBA" id="ARBA00007090"/>
    </source>
</evidence>
<feature type="compositionally biased region" description="Low complexity" evidence="14">
    <location>
        <begin position="10"/>
        <end position="29"/>
    </location>
</feature>
<dbReference type="PANTHER" id="PTHR32282:SF34">
    <property type="entry name" value="PENICILLIN-BINDING PROTEIN 1A"/>
    <property type="match status" value="1"/>
</dbReference>
<evidence type="ECO:0000256" key="13">
    <source>
        <dbReference type="ARBA" id="ARBA00049902"/>
    </source>
</evidence>
<keyword evidence="19" id="KW-1185">Reference proteome</keyword>
<dbReference type="GO" id="GO:0009252">
    <property type="term" value="P:peptidoglycan biosynthetic process"/>
    <property type="evidence" value="ECO:0007669"/>
    <property type="project" value="UniProtKB-KW"/>
</dbReference>
<keyword evidence="4" id="KW-0645">Protease</keyword>
<feature type="compositionally biased region" description="Polar residues" evidence="14">
    <location>
        <begin position="30"/>
        <end position="42"/>
    </location>
</feature>
<dbReference type="Pfam" id="PF00905">
    <property type="entry name" value="Transpeptidase"/>
    <property type="match status" value="1"/>
</dbReference>
<keyword evidence="9" id="KW-0573">Peptidoglycan synthesis</keyword>
<evidence type="ECO:0000259" key="16">
    <source>
        <dbReference type="Pfam" id="PF00905"/>
    </source>
</evidence>
<evidence type="ECO:0000256" key="3">
    <source>
        <dbReference type="ARBA" id="ARBA00022645"/>
    </source>
</evidence>
<comment type="catalytic activity">
    <reaction evidence="13">
        <text>[GlcNAc-(1-&gt;4)-Mur2Ac(oyl-L-Ala-gamma-D-Glu-L-Lys-D-Ala-D-Ala)](n)-di-trans,octa-cis-undecaprenyl diphosphate + beta-D-GlcNAc-(1-&gt;4)-Mur2Ac(oyl-L-Ala-gamma-D-Glu-L-Lys-D-Ala-D-Ala)-di-trans,octa-cis-undecaprenyl diphosphate = [GlcNAc-(1-&gt;4)-Mur2Ac(oyl-L-Ala-gamma-D-Glu-L-Lys-D-Ala-D-Ala)](n+1)-di-trans,octa-cis-undecaprenyl diphosphate + di-trans,octa-cis-undecaprenyl diphosphate + H(+)</text>
        <dbReference type="Rhea" id="RHEA:23708"/>
        <dbReference type="Rhea" id="RHEA-COMP:9602"/>
        <dbReference type="Rhea" id="RHEA-COMP:9603"/>
        <dbReference type="ChEBI" id="CHEBI:15378"/>
        <dbReference type="ChEBI" id="CHEBI:58405"/>
        <dbReference type="ChEBI" id="CHEBI:60033"/>
        <dbReference type="ChEBI" id="CHEBI:78435"/>
        <dbReference type="EC" id="2.4.99.28"/>
    </reaction>
</comment>
<feature type="region of interest" description="Disordered" evidence="14">
    <location>
        <begin position="1"/>
        <end position="71"/>
    </location>
</feature>
<dbReference type="Gene3D" id="3.40.710.10">
    <property type="entry name" value="DD-peptidase/beta-lactamase superfamily"/>
    <property type="match status" value="1"/>
</dbReference>
<dbReference type="GO" id="GO:0008360">
    <property type="term" value="P:regulation of cell shape"/>
    <property type="evidence" value="ECO:0007669"/>
    <property type="project" value="UniProtKB-KW"/>
</dbReference>
<feature type="compositionally biased region" description="Gly residues" evidence="14">
    <location>
        <begin position="776"/>
        <end position="792"/>
    </location>
</feature>
<evidence type="ECO:0000256" key="7">
    <source>
        <dbReference type="ARBA" id="ARBA00022801"/>
    </source>
</evidence>
<dbReference type="InterPro" id="IPR036950">
    <property type="entry name" value="PBP_transglycosylase"/>
</dbReference>
<keyword evidence="15" id="KW-0472">Membrane</keyword>
<evidence type="ECO:0000256" key="6">
    <source>
        <dbReference type="ARBA" id="ARBA00022679"/>
    </source>
</evidence>
<proteinExistence type="inferred from homology"/>
<feature type="transmembrane region" description="Helical" evidence="15">
    <location>
        <begin position="79"/>
        <end position="103"/>
    </location>
</feature>
<keyword evidence="10" id="KW-0511">Multifunctional enzyme</keyword>
<dbReference type="SUPFAM" id="SSF56601">
    <property type="entry name" value="beta-lactamase/transpeptidase-like"/>
    <property type="match status" value="1"/>
</dbReference>
<dbReference type="SUPFAM" id="SSF53955">
    <property type="entry name" value="Lysozyme-like"/>
    <property type="match status" value="1"/>
</dbReference>
<dbReference type="GO" id="GO:0009002">
    <property type="term" value="F:serine-type D-Ala-D-Ala carboxypeptidase activity"/>
    <property type="evidence" value="ECO:0007669"/>
    <property type="project" value="UniProtKB-EC"/>
</dbReference>
<dbReference type="GO" id="GO:0071555">
    <property type="term" value="P:cell wall organization"/>
    <property type="evidence" value="ECO:0007669"/>
    <property type="project" value="UniProtKB-KW"/>
</dbReference>
<reference evidence="18 19" key="1">
    <citation type="submission" date="2020-02" db="EMBL/GenBank/DDBJ databases">
        <title>Characterization of phylogenetic diversity of novel bifidobacterial species isolated in Czech ZOOs.</title>
        <authorList>
            <person name="Lugli G.A."/>
            <person name="Vera N.B."/>
            <person name="Ventura M."/>
        </authorList>
    </citation>
    <scope>NUCLEOTIDE SEQUENCE [LARGE SCALE GENOMIC DNA]</scope>
    <source>
        <strain evidence="18 19">DSM 109960</strain>
    </source>
</reference>
<feature type="compositionally biased region" description="Basic residues" evidence="14">
    <location>
        <begin position="55"/>
        <end position="71"/>
    </location>
</feature>
<dbReference type="Gene3D" id="1.10.3810.10">
    <property type="entry name" value="Biosynthetic peptidoglycan transglycosylase-like"/>
    <property type="match status" value="1"/>
</dbReference>
<evidence type="ECO:0000256" key="4">
    <source>
        <dbReference type="ARBA" id="ARBA00022670"/>
    </source>
</evidence>